<gene>
    <name evidence="3" type="ORF">D9K80_12580</name>
</gene>
<protein>
    <submittedName>
        <fullName evidence="3">Phage tail tape measure protein</fullName>
    </submittedName>
</protein>
<evidence type="ECO:0000256" key="2">
    <source>
        <dbReference type="SAM" id="Phobius"/>
    </source>
</evidence>
<feature type="transmembrane region" description="Helical" evidence="2">
    <location>
        <begin position="691"/>
        <end position="711"/>
    </location>
</feature>
<organism evidence="3 4">
    <name type="scientific">Acinetobacter cumulans</name>
    <dbReference type="NCBI Taxonomy" id="2136182"/>
    <lineage>
        <taxon>Bacteria</taxon>
        <taxon>Pseudomonadati</taxon>
        <taxon>Pseudomonadota</taxon>
        <taxon>Gammaproteobacteria</taxon>
        <taxon>Moraxellales</taxon>
        <taxon>Moraxellaceae</taxon>
        <taxon>Acinetobacter</taxon>
    </lineage>
</organism>
<keyword evidence="2" id="KW-1133">Transmembrane helix</keyword>
<accession>A0A498CUC8</accession>
<dbReference type="AlphaFoldDB" id="A0A498CUC8"/>
<dbReference type="EMBL" id="RCHD01000031">
    <property type="protein sequence ID" value="RLL33743.1"/>
    <property type="molecule type" value="Genomic_DNA"/>
</dbReference>
<evidence type="ECO:0000256" key="1">
    <source>
        <dbReference type="SAM" id="MobiDB-lite"/>
    </source>
</evidence>
<feature type="compositionally biased region" description="Polar residues" evidence="1">
    <location>
        <begin position="77"/>
        <end position="91"/>
    </location>
</feature>
<dbReference type="RefSeq" id="WP_121594671.1">
    <property type="nucleotide sequence ID" value="NZ_RCHD01000031.1"/>
</dbReference>
<dbReference type="Proteomes" id="UP000267166">
    <property type="component" value="Unassembled WGS sequence"/>
</dbReference>
<feature type="transmembrane region" description="Helical" evidence="2">
    <location>
        <begin position="554"/>
        <end position="576"/>
    </location>
</feature>
<evidence type="ECO:0000313" key="4">
    <source>
        <dbReference type="Proteomes" id="UP000267166"/>
    </source>
</evidence>
<dbReference type="PANTHER" id="PTHR37813">
    <property type="entry name" value="FELS-2 PROPHAGE PROTEIN"/>
    <property type="match status" value="1"/>
</dbReference>
<reference evidence="3 4" key="1">
    <citation type="submission" date="2018-09" db="EMBL/GenBank/DDBJ databases">
        <title>The draft genome of Acinetobacter sp. strains.</title>
        <authorList>
            <person name="Qin J."/>
            <person name="Feng Y."/>
            <person name="Zong Z."/>
        </authorList>
    </citation>
    <scope>NUCLEOTIDE SEQUENCE [LARGE SCALE GENOMIC DNA]</scope>
    <source>
        <strain evidence="3 4">WCHAc060003</strain>
    </source>
</reference>
<comment type="caution">
    <text evidence="3">The sequence shown here is derived from an EMBL/GenBank/DDBJ whole genome shotgun (WGS) entry which is preliminary data.</text>
</comment>
<dbReference type="PANTHER" id="PTHR37813:SF1">
    <property type="entry name" value="FELS-2 PROPHAGE PROTEIN"/>
    <property type="match status" value="1"/>
</dbReference>
<feature type="transmembrane region" description="Helical" evidence="2">
    <location>
        <begin position="627"/>
        <end position="652"/>
    </location>
</feature>
<keyword evidence="2" id="KW-0472">Membrane</keyword>
<feature type="transmembrane region" description="Helical" evidence="2">
    <location>
        <begin position="588"/>
        <end position="607"/>
    </location>
</feature>
<feature type="transmembrane region" description="Helical" evidence="2">
    <location>
        <begin position="731"/>
        <end position="751"/>
    </location>
</feature>
<keyword evidence="2" id="KW-0812">Transmembrane</keyword>
<dbReference type="Gene3D" id="1.20.120.20">
    <property type="entry name" value="Apolipoprotein"/>
    <property type="match status" value="1"/>
</dbReference>
<feature type="region of interest" description="Disordered" evidence="1">
    <location>
        <begin position="77"/>
        <end position="97"/>
    </location>
</feature>
<sequence length="977" mass="107129">MKALKLEVIFGAKNKLSPALKLIVGSSNAASKALKKTNDQLKDLERQQNKIATFRKLKEDVKQATVELDKTNKKISSLKDQLSRNPNSQLSAELKKAETEARRLNKVITEGKPKLMALRQELNQAGLKSTNLAQHQEKLKNQIHGTNTEIDKQKKYLQNLNRVQQSTQKMSGHVRNAGMYGAGAAATGVTAMYQLRKPINETKHVDLEENRIASLGLGKKATEEAIQYAKAMKTFGTSTLENLQLVRDGVTAFADVHHAQMVAPTLAKMKFANAAMYGDDGAENEKKFMDMLKVIEMRNGLKSEKAFQEQANIIQQVITATGGRVQAEEWLNVIKTGGIAAKGIENQAFYYKLEPLVQEMGGFRVGTAMMSAYQNVYQGRTTKRAANNLERLGLISDPSKVQHDKSGQISFLDVGAIKGAELFKKDQFAWMEQVLVPQLKSKGITKEGDIIDAMGSIFTNRTASNLFAQMYMQRDQIHKNAKLNAGADNIDQLNNKAMGTTTGKEIEARANLHDAYLKFGTTILPIYTKAIETATGALQSFNGWMERNPTLAKMLGVGLLGIAASLVVIGGALAVFSPLILGMLSLRLIMASASAGGTGLMRVFSVLPTVMNILKTSLFMVGRTFLWLGRALLMNPIGLAITAIGVAAYLIYRNWTPIKTFFIGLWASVKNAFNTGITFIKNIIKGIDATFASNPILNLLLPLIGIPRIIISNWSTISSFFSSLWSGMKEGAASAWTSIVTFFSPIGTWFAQKWESAKEATSNAWNSIKATVTSAWNGLITAIQTNPILLKIIDGWNKIFTYLGSLKDRMMSIGSNVIQGLIEGIKTGFEKLKSIWATVNSYMPDFMKKRMDIHSPSRVMAGLGGHIMGGLGLGLQQGFPELKTKFADVLGIFNPNVSGLIQKINVAPALSKIRNTHALPSGSNRGDIVIQGDTITMHIHTQPGQSVQQIAQVVNQVLSQREHQKLARARNSFMDNE</sequence>
<name>A0A498CUC8_9GAMM</name>
<proteinExistence type="predicted"/>
<evidence type="ECO:0000313" key="3">
    <source>
        <dbReference type="EMBL" id="RLL33743.1"/>
    </source>
</evidence>